<evidence type="ECO:0000313" key="1">
    <source>
        <dbReference type="EMBL" id="MDE1463004.1"/>
    </source>
</evidence>
<keyword evidence="2" id="KW-1185">Reference proteome</keyword>
<proteinExistence type="predicted"/>
<sequence length="846" mass="93558">MTTLNSISVTNKLSKEIIIYDAYYKNEKDNYKKGLTKLGVVAANSTSHITPLRSATLFVATLSDSDIPVYVKEWLALGSITPLIVTQQSQSALANSLDFIKFAATHSTANTIKQFNALWKNENSNDLINSVNNYFKNTKHYRNCCFLSYNLAMRYHTYILTKLDDSHSLKALIENMGGDWPVGFPDVQVSHVNVQTKNGTLDIWVKLDMNLLAQQLPAASNLNTITKESSLLFNIDINPMAINLNSYFDTLSIPAGGRSTLEIKKPKVKLSINPLFQFIVFEVIGDIFFNVFGQPLSATVSMVIDNIEANVAVNIKSPHQSLLTPPGIKGLHLDEFGMEIGVFFKPTGLDLGISGRFHLGESNTKLTDIKDNQFGLVFSIVEEVPEPAYLSYYLSQISLEELLILFTNTRSNIPFPISFKNLSFYWSQEPIALPDGTLSHIGLSFSSAADILGFKYYGQFNLDLNRGIEANIQAEPILLGNIFHLYGDGKGVNIRVDGQGNPIKNNQLKSDKVVCKTKNLVPSGGLVMTMSTSSSPYFHIKAKLSFLELIDYEIDATIDHRGINFELDFSSLIKNKMSCVLNSYRHFHSQFTYGIDSVIPLPNLCSFHMGHLHLKADVNATLILNIQNNQLIVSASAEFTFQNMDFTVPVFELKSTPHELSDIIKAFEQKIISDAKSIFEKLLNNASQWAHWVEAGLIDSVSNIACGLKSGYQFSAKLTTPILKDIGYNASKTAKAMINASYSIDSISSSLSQDYNLTNSQLANSLNDAGVEINSIAEGLKSTGASASQVASTLKNTLKLNNNTVKAALQSAQYPINEVNQGLKSIGDVTKKVENEVLHHLNPFHW</sequence>
<protein>
    <recommendedName>
        <fullName evidence="3">Apolipoprotein B</fullName>
    </recommendedName>
</protein>
<evidence type="ECO:0000313" key="2">
    <source>
        <dbReference type="Proteomes" id="UP001528823"/>
    </source>
</evidence>
<gene>
    <name evidence="1" type="ORF">ORQ98_13610</name>
</gene>
<dbReference type="EMBL" id="JAPMOU010000016">
    <property type="protein sequence ID" value="MDE1463004.1"/>
    <property type="molecule type" value="Genomic_DNA"/>
</dbReference>
<dbReference type="RefSeq" id="WP_274689353.1">
    <property type="nucleotide sequence ID" value="NZ_JAPMOU010000016.1"/>
</dbReference>
<comment type="caution">
    <text evidence="1">The sequence shown here is derived from an EMBL/GenBank/DDBJ whole genome shotgun (WGS) entry which is preliminary data.</text>
</comment>
<accession>A0ABT5UD57</accession>
<dbReference type="Proteomes" id="UP001528823">
    <property type="component" value="Unassembled WGS sequence"/>
</dbReference>
<name>A0ABT5UD57_9GAMM</name>
<organism evidence="1 2">
    <name type="scientific">Spartinivicinus poritis</name>
    <dbReference type="NCBI Taxonomy" id="2994640"/>
    <lineage>
        <taxon>Bacteria</taxon>
        <taxon>Pseudomonadati</taxon>
        <taxon>Pseudomonadota</taxon>
        <taxon>Gammaproteobacteria</taxon>
        <taxon>Oceanospirillales</taxon>
        <taxon>Zooshikellaceae</taxon>
        <taxon>Spartinivicinus</taxon>
    </lineage>
</organism>
<evidence type="ECO:0008006" key="3">
    <source>
        <dbReference type="Google" id="ProtNLM"/>
    </source>
</evidence>
<reference evidence="1 2" key="1">
    <citation type="submission" date="2022-11" db="EMBL/GenBank/DDBJ databases">
        <title>Spartinivicinus poritis sp. nov., isolated from scleractinian coral Porites lutea.</title>
        <authorList>
            <person name="Zhang G."/>
            <person name="Cai L."/>
            <person name="Wei Q."/>
        </authorList>
    </citation>
    <scope>NUCLEOTIDE SEQUENCE [LARGE SCALE GENOMIC DNA]</scope>
    <source>
        <strain evidence="1 2">A2-2</strain>
    </source>
</reference>